<evidence type="ECO:0000256" key="1">
    <source>
        <dbReference type="SAM" id="MobiDB-lite"/>
    </source>
</evidence>
<dbReference type="KEGG" id="gms:SOIL9_81040"/>
<keyword evidence="3" id="KW-1185">Reference proteome</keyword>
<evidence type="ECO:0000313" key="2">
    <source>
        <dbReference type="EMBL" id="VTS00677.1"/>
    </source>
</evidence>
<reference evidence="2 3" key="1">
    <citation type="submission" date="2019-05" db="EMBL/GenBank/DDBJ databases">
        <authorList>
            <consortium name="Science for Life Laboratories"/>
        </authorList>
    </citation>
    <scope>NUCLEOTIDE SEQUENCE [LARGE SCALE GENOMIC DNA]</scope>
    <source>
        <strain evidence="2">Soil9</strain>
    </source>
</reference>
<dbReference type="EMBL" id="LR593886">
    <property type="protein sequence ID" value="VTS00677.1"/>
    <property type="molecule type" value="Genomic_DNA"/>
</dbReference>
<organism evidence="2 3">
    <name type="scientific">Gemmata massiliana</name>
    <dbReference type="NCBI Taxonomy" id="1210884"/>
    <lineage>
        <taxon>Bacteria</taxon>
        <taxon>Pseudomonadati</taxon>
        <taxon>Planctomycetota</taxon>
        <taxon>Planctomycetia</taxon>
        <taxon>Gemmatales</taxon>
        <taxon>Gemmataceae</taxon>
        <taxon>Gemmata</taxon>
    </lineage>
</organism>
<evidence type="ECO:0000313" key="3">
    <source>
        <dbReference type="Proteomes" id="UP000464178"/>
    </source>
</evidence>
<proteinExistence type="predicted"/>
<dbReference type="Proteomes" id="UP000464178">
    <property type="component" value="Chromosome"/>
</dbReference>
<gene>
    <name evidence="2" type="ORF">SOIL9_81040</name>
</gene>
<protein>
    <submittedName>
        <fullName evidence="2">Uncharacterized protein</fullName>
    </submittedName>
</protein>
<dbReference type="AlphaFoldDB" id="A0A6P2DG48"/>
<name>A0A6P2DG48_9BACT</name>
<feature type="region of interest" description="Disordered" evidence="1">
    <location>
        <begin position="1"/>
        <end position="57"/>
    </location>
</feature>
<accession>A0A6P2DG48</accession>
<sequence length="57" mass="6132">MPRGTVLAHQESVPEMAFADRLGGERRNSTGGQRGSVIDSLTGPPARGMLLRARRTL</sequence>